<dbReference type="AlphaFoldDB" id="A0A0G0YRJ4"/>
<feature type="transmembrane region" description="Helical" evidence="1">
    <location>
        <begin position="14"/>
        <end position="31"/>
    </location>
</feature>
<keyword evidence="1" id="KW-0472">Membrane</keyword>
<keyword evidence="1" id="KW-0812">Transmembrane</keyword>
<evidence type="ECO:0000313" key="2">
    <source>
        <dbReference type="EMBL" id="KKS39282.1"/>
    </source>
</evidence>
<proteinExistence type="predicted"/>
<comment type="caution">
    <text evidence="2">The sequence shown here is derived from an EMBL/GenBank/DDBJ whole genome shotgun (WGS) entry which is preliminary data.</text>
</comment>
<sequence>MVNINLSISTMKRFYIPISLLVIIFLLFKVYRPTVRLIGRNLPNIVTNTDNQKNPNSVNKRYFTDLPLEYFDGRNNGGNGEYTYLDQMGYWGEIIPIQKETDIKFENLNEPFARFNDLPNMDPSHDPYWGESIDVDNDGKAERVFYYSIAMNHTPHILNILKDDKIIFRAEGPSIQLVKTESGNGFYTEEYNWSDIPTANTKITRYIHKDGNFTPVWYRNIYVLEVVNGLGEVSGFLPIKSDGYWKYEGIKKEQQSDGEITTTDIEKNISVTSIERKDGITTVYFEGGDMPKLTFNKGAFDFDPDSKSDQKFTLPMTLYEGAKWGNEENLKNRDDGFYVWEVEDSLNKDFNGKTYSCYRIAYKQLPDTKYYVFCRGLGIIEEGYKHNGTVTEYKYKLVNTNVVK</sequence>
<evidence type="ECO:0000256" key="1">
    <source>
        <dbReference type="SAM" id="Phobius"/>
    </source>
</evidence>
<evidence type="ECO:0000313" key="3">
    <source>
        <dbReference type="Proteomes" id="UP000033847"/>
    </source>
</evidence>
<dbReference type="Proteomes" id="UP000033847">
    <property type="component" value="Unassembled WGS sequence"/>
</dbReference>
<organism evidence="2 3">
    <name type="scientific">candidate division WWE3 bacterium GW2011_GWF1_42_14</name>
    <dbReference type="NCBI Taxonomy" id="1619138"/>
    <lineage>
        <taxon>Bacteria</taxon>
        <taxon>Katanobacteria</taxon>
    </lineage>
</organism>
<dbReference type="EMBL" id="LCCU01000003">
    <property type="protein sequence ID" value="KKS39282.1"/>
    <property type="molecule type" value="Genomic_DNA"/>
</dbReference>
<reference evidence="2 3" key="1">
    <citation type="journal article" date="2015" name="Nature">
        <title>rRNA introns, odd ribosomes, and small enigmatic genomes across a large radiation of phyla.</title>
        <authorList>
            <person name="Brown C.T."/>
            <person name="Hug L.A."/>
            <person name="Thomas B.C."/>
            <person name="Sharon I."/>
            <person name="Castelle C.J."/>
            <person name="Singh A."/>
            <person name="Wilkins M.J."/>
            <person name="Williams K.H."/>
            <person name="Banfield J.F."/>
        </authorList>
    </citation>
    <scope>NUCLEOTIDE SEQUENCE [LARGE SCALE GENOMIC DNA]</scope>
</reference>
<keyword evidence="1" id="KW-1133">Transmembrane helix</keyword>
<gene>
    <name evidence="2" type="ORF">UV00_C0003G0114</name>
</gene>
<accession>A0A0G0YRJ4</accession>
<protein>
    <submittedName>
        <fullName evidence="2">Uncharacterized protein</fullName>
    </submittedName>
</protein>
<name>A0A0G0YRJ4_UNCKA</name>